<sequence length="460" mass="52754">MEVDTVRHGWQSGPDFRGTYDIVKTCLGTVVLLCWSSVCPNVPSQKKGLWHKFSGKIQLFFLSMLGPDFIFATALGQLNEAWRAKKILHKQGYTEWTLRHCFFVNMGGIHLEFRDRKQNGLPTFPADVDQLLYLVRNNYMSLPTITQADIDDRNKADSFTRAIAIIQTTWFTVNIFGRIAQDLFVTTMELTTLSFVFLMTCCSICWWHKPMDIPRPFIVPVYADLSGILAQEHTSAKSFGLTPLSFINRKEWLASQFWACCIHVLRKIIFKSSTITKPTEADHFPSISFHEPDLKWELTAGWVVPAYSAMFMIAWNFPFPTATECLLWRISAIITLAVLTLLPILAFWQQHRVSVASWFGFKKASEAENTIHGNDYGDIVELGFPQPNQHMGLLDRLRNMSANKDPLLVIRIRVWIPFAAMAALYCIARLYILIEDIAGLRSLPQSTFQTVTWNQYWSLF</sequence>
<feature type="transmembrane region" description="Helical" evidence="1">
    <location>
        <begin position="327"/>
        <end position="348"/>
    </location>
</feature>
<dbReference type="OrthoDB" id="9451547at2759"/>
<keyword evidence="1" id="KW-0472">Membrane</keyword>
<proteinExistence type="predicted"/>
<dbReference type="PANTHER" id="PTHR35043">
    <property type="entry name" value="TRANSCRIPTION FACTOR DOMAIN-CONTAINING PROTEIN"/>
    <property type="match status" value="1"/>
</dbReference>
<evidence type="ECO:0000256" key="1">
    <source>
        <dbReference type="SAM" id="Phobius"/>
    </source>
</evidence>
<dbReference type="EMBL" id="CAOQHR010000010">
    <property type="protein sequence ID" value="CAI6340611.1"/>
    <property type="molecule type" value="Genomic_DNA"/>
</dbReference>
<feature type="transmembrane region" description="Helical" evidence="1">
    <location>
        <begin position="414"/>
        <end position="434"/>
    </location>
</feature>
<dbReference type="AlphaFoldDB" id="A0A9W4XWB8"/>
<name>A0A9W4XWB8_9PLEO</name>
<gene>
    <name evidence="2" type="ORF">PDIGIT_LOCUS13793</name>
</gene>
<organism evidence="2 3">
    <name type="scientific">Periconia digitata</name>
    <dbReference type="NCBI Taxonomy" id="1303443"/>
    <lineage>
        <taxon>Eukaryota</taxon>
        <taxon>Fungi</taxon>
        <taxon>Dikarya</taxon>
        <taxon>Ascomycota</taxon>
        <taxon>Pezizomycotina</taxon>
        <taxon>Dothideomycetes</taxon>
        <taxon>Pleosporomycetidae</taxon>
        <taxon>Pleosporales</taxon>
        <taxon>Massarineae</taxon>
        <taxon>Periconiaceae</taxon>
        <taxon>Periconia</taxon>
    </lineage>
</organism>
<comment type="caution">
    <text evidence="2">The sequence shown here is derived from an EMBL/GenBank/DDBJ whole genome shotgun (WGS) entry which is preliminary data.</text>
</comment>
<evidence type="ECO:0000313" key="2">
    <source>
        <dbReference type="EMBL" id="CAI6340611.1"/>
    </source>
</evidence>
<keyword evidence="3" id="KW-1185">Reference proteome</keyword>
<dbReference type="Proteomes" id="UP001152607">
    <property type="component" value="Unassembled WGS sequence"/>
</dbReference>
<keyword evidence="1" id="KW-1133">Transmembrane helix</keyword>
<dbReference type="PANTHER" id="PTHR35043:SF8">
    <property type="entry name" value="DUF4220 DOMAIN-CONTAINING PROTEIN"/>
    <property type="match status" value="1"/>
</dbReference>
<reference evidence="2" key="1">
    <citation type="submission" date="2023-01" db="EMBL/GenBank/DDBJ databases">
        <authorList>
            <person name="Van Ghelder C."/>
            <person name="Rancurel C."/>
        </authorList>
    </citation>
    <scope>NUCLEOTIDE SEQUENCE</scope>
    <source>
        <strain evidence="2">CNCM I-4278</strain>
    </source>
</reference>
<keyword evidence="1" id="KW-0812">Transmembrane</keyword>
<accession>A0A9W4XWB8</accession>
<evidence type="ECO:0000313" key="3">
    <source>
        <dbReference type="Proteomes" id="UP001152607"/>
    </source>
</evidence>
<protein>
    <submittedName>
        <fullName evidence="2">Uncharacterized protein</fullName>
    </submittedName>
</protein>
<feature type="transmembrane region" description="Helical" evidence="1">
    <location>
        <begin position="296"/>
        <end position="315"/>
    </location>
</feature>